<dbReference type="InterPro" id="IPR008984">
    <property type="entry name" value="SMAD_FHA_dom_sf"/>
</dbReference>
<comment type="caution">
    <text evidence="2">The sequence shown here is derived from an EMBL/GenBank/DDBJ whole genome shotgun (WGS) entry which is preliminary data.</text>
</comment>
<dbReference type="Gene3D" id="2.60.200.20">
    <property type="match status" value="1"/>
</dbReference>
<dbReference type="InterPro" id="IPR000253">
    <property type="entry name" value="FHA_dom"/>
</dbReference>
<evidence type="ECO:0000259" key="1">
    <source>
        <dbReference type="Pfam" id="PF00498"/>
    </source>
</evidence>
<accession>A0AAD2FK57</accession>
<reference evidence="2" key="1">
    <citation type="submission" date="2023-08" db="EMBL/GenBank/DDBJ databases">
        <authorList>
            <person name="Audoor S."/>
            <person name="Bilcke G."/>
        </authorList>
    </citation>
    <scope>NUCLEOTIDE SEQUENCE</scope>
</reference>
<evidence type="ECO:0000313" key="2">
    <source>
        <dbReference type="EMBL" id="CAJ1936943.1"/>
    </source>
</evidence>
<dbReference type="SUPFAM" id="SSF49879">
    <property type="entry name" value="SMAD/FHA domain"/>
    <property type="match status" value="1"/>
</dbReference>
<name>A0AAD2FK57_9STRA</name>
<keyword evidence="3" id="KW-1185">Reference proteome</keyword>
<evidence type="ECO:0000313" key="3">
    <source>
        <dbReference type="Proteomes" id="UP001295423"/>
    </source>
</evidence>
<protein>
    <recommendedName>
        <fullName evidence="1">FHA domain-containing protein</fullName>
    </recommendedName>
</protein>
<feature type="domain" description="FHA" evidence="1">
    <location>
        <begin position="133"/>
        <end position="203"/>
    </location>
</feature>
<organism evidence="2 3">
    <name type="scientific">Cylindrotheca closterium</name>
    <dbReference type="NCBI Taxonomy" id="2856"/>
    <lineage>
        <taxon>Eukaryota</taxon>
        <taxon>Sar</taxon>
        <taxon>Stramenopiles</taxon>
        <taxon>Ochrophyta</taxon>
        <taxon>Bacillariophyta</taxon>
        <taxon>Bacillariophyceae</taxon>
        <taxon>Bacillariophycidae</taxon>
        <taxon>Bacillariales</taxon>
        <taxon>Bacillariaceae</taxon>
        <taxon>Cylindrotheca</taxon>
    </lineage>
</organism>
<proteinExistence type="predicted"/>
<dbReference type="Pfam" id="PF00498">
    <property type="entry name" value="FHA"/>
    <property type="match status" value="1"/>
</dbReference>
<sequence>MAAISVPCTVDDEPKDSWTIEQVMNWWLWRAHGESDAAYEQIVESLTKQLEHGKKSLVNDHEKVSNMLDGKTNPNENHDPQTNVVKTIDESNAKPKVQVVPKQDDAILIEIQTGDYEGQTYKLHPKARSHCWVGRSQGKKFREKGISLPKDLEVSTTHGRFELLRNQLVYVDTGSTNGSRLADIDIAPNSPVVLESGMHITVGQTVMKVTLL</sequence>
<dbReference type="EMBL" id="CAKOGP040000580">
    <property type="protein sequence ID" value="CAJ1936943.1"/>
    <property type="molecule type" value="Genomic_DNA"/>
</dbReference>
<dbReference type="AlphaFoldDB" id="A0AAD2FK57"/>
<gene>
    <name evidence="2" type="ORF">CYCCA115_LOCUS5439</name>
</gene>
<dbReference type="Proteomes" id="UP001295423">
    <property type="component" value="Unassembled WGS sequence"/>
</dbReference>